<keyword evidence="11 18" id="KW-1133">Transmembrane helix</keyword>
<evidence type="ECO:0000256" key="4">
    <source>
        <dbReference type="ARBA" id="ARBA00021096"/>
    </source>
</evidence>
<evidence type="ECO:0000256" key="8">
    <source>
        <dbReference type="ARBA" id="ARBA00022792"/>
    </source>
</evidence>
<feature type="domain" description="NADH dehydrogenase subunit 5 C-terminal" evidence="20">
    <location>
        <begin position="388"/>
        <end position="557"/>
    </location>
</feature>
<geneLocation type="mitochondrion" evidence="21"/>
<evidence type="ECO:0000256" key="2">
    <source>
        <dbReference type="ARBA" id="ARBA00004448"/>
    </source>
</evidence>
<evidence type="ECO:0000256" key="16">
    <source>
        <dbReference type="ARBA" id="ARBA00031027"/>
    </source>
</evidence>
<keyword evidence="6" id="KW-0679">Respiratory chain</keyword>
<feature type="transmembrane region" description="Helical" evidence="18">
    <location>
        <begin position="51"/>
        <end position="79"/>
    </location>
</feature>
<organism evidence="21">
    <name type="scientific">Osbornellus sp. EMHAU-2015-Zz052506</name>
    <dbReference type="NCBI Taxonomy" id="2036856"/>
    <lineage>
        <taxon>Eukaryota</taxon>
        <taxon>Metazoa</taxon>
        <taxon>Ecdysozoa</taxon>
        <taxon>Arthropoda</taxon>
        <taxon>Hexapoda</taxon>
        <taxon>Insecta</taxon>
        <taxon>Pterygota</taxon>
        <taxon>Neoptera</taxon>
        <taxon>Paraneoptera</taxon>
        <taxon>Hemiptera</taxon>
        <taxon>Auchenorrhyncha</taxon>
        <taxon>Membracoidea</taxon>
        <taxon>Cicadellidae</taxon>
        <taxon>Deltocephalinae</taxon>
        <taxon>Scaphoideini</taxon>
        <taxon>Osbornellus</taxon>
    </lineage>
</organism>
<feature type="transmembrane region" description="Helical" evidence="18">
    <location>
        <begin position="123"/>
        <end position="146"/>
    </location>
</feature>
<feature type="transmembrane region" description="Helical" evidence="18">
    <location>
        <begin position="372"/>
        <end position="394"/>
    </location>
</feature>
<feature type="transmembrane region" description="Helical" evidence="18">
    <location>
        <begin position="479"/>
        <end position="499"/>
    </location>
</feature>
<evidence type="ECO:0000256" key="17">
    <source>
        <dbReference type="ARBA" id="ARBA00049551"/>
    </source>
</evidence>
<evidence type="ECO:0000259" key="20">
    <source>
        <dbReference type="Pfam" id="PF06455"/>
    </source>
</evidence>
<dbReference type="GO" id="GO:0042773">
    <property type="term" value="P:ATP synthesis coupled electron transport"/>
    <property type="evidence" value="ECO:0007669"/>
    <property type="project" value="InterPro"/>
</dbReference>
<keyword evidence="13" id="KW-0830">Ubiquinone</keyword>
<dbReference type="EMBL" id="KX437739">
    <property type="protein sequence ID" value="ATC73027.1"/>
    <property type="molecule type" value="Genomic_DNA"/>
</dbReference>
<evidence type="ECO:0000256" key="11">
    <source>
        <dbReference type="ARBA" id="ARBA00022989"/>
    </source>
</evidence>
<keyword evidence="12" id="KW-0520">NAD</keyword>
<evidence type="ECO:0000256" key="7">
    <source>
        <dbReference type="ARBA" id="ARBA00022692"/>
    </source>
</evidence>
<keyword evidence="15 18" id="KW-0472">Membrane</keyword>
<keyword evidence="5" id="KW-0813">Transport</keyword>
<feature type="transmembrane region" description="Helical" evidence="18">
    <location>
        <begin position="7"/>
        <end position="31"/>
    </location>
</feature>
<feature type="transmembrane region" description="Helical" evidence="18">
    <location>
        <begin position="535"/>
        <end position="555"/>
    </location>
</feature>
<evidence type="ECO:0000256" key="6">
    <source>
        <dbReference type="ARBA" id="ARBA00022660"/>
    </source>
</evidence>
<keyword evidence="14 21" id="KW-0496">Mitochondrion</keyword>
<evidence type="ECO:0000256" key="13">
    <source>
        <dbReference type="ARBA" id="ARBA00023075"/>
    </source>
</evidence>
<dbReference type="GO" id="GO:0005743">
    <property type="term" value="C:mitochondrial inner membrane"/>
    <property type="evidence" value="ECO:0007669"/>
    <property type="project" value="UniProtKB-SubCell"/>
</dbReference>
<sequence>MMFLNFYYIWSMIFFFTSTIFMIVGLNFLMNSNSCLLEWVLYSDNSLMMNFIIYLDWISMMFMFVVLFVSSMVVLYSSVYMGDYNYSSVRFLLLVLMFVFSMLLMILSPNLVSIMLGWDGLGLVSYCLVIYYSSLSSYLSGMLTCLINRLGDIGLLISISWLFSYGSWNFIFYSDYYNELIFNLIIISSFTKSAQIPFSAWLPAAMAAPTPVSSLVHSSTLVTAGVYLLVRFFNYLIFLNEFFLYLSIMTMIMSSICANYEFDLKSIIALSTLSQLGLMMSCLFMGLVDLSYFHLLSHAMFKSLLFLCSGIIIHLMGGCQDIRMMGSICMIMPLTCCCFNISNMSLCGFPFLSGFYSKDLIVESSSFTGLNLVTFILFYLGLGLTASYSIRLFYYSVLSNFNYNVYMNLIENISFMKYSISFLSLFSVIFGCLFIWVTNMDLSFLIFPFYLKILTLLMVFTGIYLGYEISFMKNLMSMNFYLLNGSMWFMYSYSYYVYMFNYNYSFKMNSGMFWGEFFGGLGMSYYFLKMSNYIQFYSLSSLSIFFLMVLLWVLFLL</sequence>
<dbReference type="InterPro" id="IPR001750">
    <property type="entry name" value="ND/Mrp_TM"/>
</dbReference>
<feature type="transmembrane region" description="Helical" evidence="18">
    <location>
        <begin position="328"/>
        <end position="352"/>
    </location>
</feature>
<feature type="transmembrane region" description="Helical" evidence="18">
    <location>
        <begin position="214"/>
        <end position="236"/>
    </location>
</feature>
<evidence type="ECO:0000256" key="12">
    <source>
        <dbReference type="ARBA" id="ARBA00023027"/>
    </source>
</evidence>
<proteinExistence type="predicted"/>
<feature type="domain" description="NADH:quinone oxidoreductase/Mrp antiporter transmembrane" evidence="19">
    <location>
        <begin position="108"/>
        <end position="376"/>
    </location>
</feature>
<evidence type="ECO:0000256" key="18">
    <source>
        <dbReference type="SAM" id="Phobius"/>
    </source>
</evidence>
<evidence type="ECO:0000256" key="9">
    <source>
        <dbReference type="ARBA" id="ARBA00022967"/>
    </source>
</evidence>
<evidence type="ECO:0000256" key="5">
    <source>
        <dbReference type="ARBA" id="ARBA00022448"/>
    </source>
</evidence>
<keyword evidence="9" id="KW-1278">Translocase</keyword>
<keyword evidence="8" id="KW-0999">Mitochondrion inner membrane</keyword>
<dbReference type="GO" id="GO:0008137">
    <property type="term" value="F:NADH dehydrogenase (ubiquinone) activity"/>
    <property type="evidence" value="ECO:0007669"/>
    <property type="project" value="UniProtKB-EC"/>
</dbReference>
<evidence type="ECO:0000256" key="3">
    <source>
        <dbReference type="ARBA" id="ARBA00012944"/>
    </source>
</evidence>
<evidence type="ECO:0000259" key="19">
    <source>
        <dbReference type="Pfam" id="PF00361"/>
    </source>
</evidence>
<gene>
    <name evidence="21" type="primary">nad5</name>
</gene>
<dbReference type="PANTHER" id="PTHR42829">
    <property type="entry name" value="NADH-UBIQUINONE OXIDOREDUCTASE CHAIN 5"/>
    <property type="match status" value="1"/>
</dbReference>
<comment type="catalytic activity">
    <reaction evidence="17">
        <text>a ubiquinone + NADH + 5 H(+)(in) = a ubiquinol + NAD(+) + 4 H(+)(out)</text>
        <dbReference type="Rhea" id="RHEA:29091"/>
        <dbReference type="Rhea" id="RHEA-COMP:9565"/>
        <dbReference type="Rhea" id="RHEA-COMP:9566"/>
        <dbReference type="ChEBI" id="CHEBI:15378"/>
        <dbReference type="ChEBI" id="CHEBI:16389"/>
        <dbReference type="ChEBI" id="CHEBI:17976"/>
        <dbReference type="ChEBI" id="CHEBI:57540"/>
        <dbReference type="ChEBI" id="CHEBI:57945"/>
        <dbReference type="EC" id="7.1.1.2"/>
    </reaction>
</comment>
<dbReference type="InterPro" id="IPR010934">
    <property type="entry name" value="NADH_DH_su5_C"/>
</dbReference>
<dbReference type="AlphaFoldDB" id="A0A343K1B9"/>
<name>A0A343K1B9_9HEMI</name>
<dbReference type="InterPro" id="IPR003945">
    <property type="entry name" value="NU5C-like"/>
</dbReference>
<accession>A0A343K1B9</accession>
<evidence type="ECO:0000256" key="10">
    <source>
        <dbReference type="ARBA" id="ARBA00022982"/>
    </source>
</evidence>
<protein>
    <recommendedName>
        <fullName evidence="4">NADH-ubiquinone oxidoreductase chain 5</fullName>
        <ecNumber evidence="3">7.1.1.2</ecNumber>
    </recommendedName>
    <alternativeName>
        <fullName evidence="16">NADH dehydrogenase subunit 5</fullName>
    </alternativeName>
</protein>
<dbReference type="Pfam" id="PF00361">
    <property type="entry name" value="Proton_antipo_M"/>
    <property type="match status" value="1"/>
</dbReference>
<feature type="transmembrane region" description="Helical" evidence="18">
    <location>
        <begin position="91"/>
        <end position="111"/>
    </location>
</feature>
<evidence type="ECO:0000313" key="21">
    <source>
        <dbReference type="EMBL" id="ATC73027.1"/>
    </source>
</evidence>
<evidence type="ECO:0000256" key="1">
    <source>
        <dbReference type="ARBA" id="ARBA00003257"/>
    </source>
</evidence>
<dbReference type="PRINTS" id="PR01434">
    <property type="entry name" value="NADHDHGNASE5"/>
</dbReference>
<comment type="subcellular location">
    <subcellularLocation>
        <location evidence="2">Mitochondrion inner membrane</location>
        <topology evidence="2">Multi-pass membrane protein</topology>
    </subcellularLocation>
</comment>
<dbReference type="Pfam" id="PF06455">
    <property type="entry name" value="NADH5_C"/>
    <property type="match status" value="1"/>
</dbReference>
<feature type="transmembrane region" description="Helical" evidence="18">
    <location>
        <begin position="267"/>
        <end position="287"/>
    </location>
</feature>
<feature type="transmembrane region" description="Helical" evidence="18">
    <location>
        <begin position="449"/>
        <end position="467"/>
    </location>
</feature>
<dbReference type="PANTHER" id="PTHR42829:SF2">
    <property type="entry name" value="NADH-UBIQUINONE OXIDOREDUCTASE CHAIN 5"/>
    <property type="match status" value="1"/>
</dbReference>
<evidence type="ECO:0000256" key="15">
    <source>
        <dbReference type="ARBA" id="ARBA00023136"/>
    </source>
</evidence>
<comment type="function">
    <text evidence="1">Core subunit of the mitochondrial membrane respiratory chain NADH dehydrogenase (Complex I) that is believed to belong to the minimal assembly required for catalysis. Complex I functions in the transfer of electrons from NADH to the respiratory chain. The immediate electron acceptor for the enzyme is believed to be ubiquinone.</text>
</comment>
<dbReference type="EC" id="7.1.1.2" evidence="3"/>
<keyword evidence="7 18" id="KW-0812">Transmembrane</keyword>
<evidence type="ECO:0000256" key="14">
    <source>
        <dbReference type="ARBA" id="ARBA00023128"/>
    </source>
</evidence>
<feature type="transmembrane region" description="Helical" evidence="18">
    <location>
        <begin position="415"/>
        <end position="437"/>
    </location>
</feature>
<dbReference type="GO" id="GO:0015990">
    <property type="term" value="P:electron transport coupled proton transport"/>
    <property type="evidence" value="ECO:0007669"/>
    <property type="project" value="TreeGrafter"/>
</dbReference>
<reference evidence="21" key="1">
    <citation type="journal article" date="2017" name="Zool. J. Linn. Soc.">
        <title>Insufficient power of mitogenomic data in resolving the auchenorrhynchan monophyly.</title>
        <authorList>
            <person name="Song N."/>
            <person name="Cai W."/>
            <person name="Li H."/>
        </authorList>
    </citation>
    <scope>NUCLEOTIDE SEQUENCE</scope>
</reference>
<dbReference type="GO" id="GO:0003954">
    <property type="term" value="F:NADH dehydrogenase activity"/>
    <property type="evidence" value="ECO:0007669"/>
    <property type="project" value="TreeGrafter"/>
</dbReference>
<keyword evidence="10" id="KW-0249">Electron transport</keyword>
<feature type="transmembrane region" description="Helical" evidence="18">
    <location>
        <begin position="299"/>
        <end position="316"/>
    </location>
</feature>
<feature type="transmembrane region" description="Helical" evidence="18">
    <location>
        <begin position="153"/>
        <end position="174"/>
    </location>
</feature>